<dbReference type="PROSITE" id="PS00028">
    <property type="entry name" value="ZINC_FINGER_C2H2_1"/>
    <property type="match status" value="1"/>
</dbReference>
<comment type="caution">
    <text evidence="4">The sequence shown here is derived from an EMBL/GenBank/DDBJ whole genome shotgun (WGS) entry which is preliminary data.</text>
</comment>
<protein>
    <recommendedName>
        <fullName evidence="3">C2H2-type domain-containing protein</fullName>
    </recommendedName>
</protein>
<feature type="compositionally biased region" description="Basic and acidic residues" evidence="2">
    <location>
        <begin position="941"/>
        <end position="956"/>
    </location>
</feature>
<feature type="compositionally biased region" description="Basic and acidic residues" evidence="2">
    <location>
        <begin position="882"/>
        <end position="903"/>
    </location>
</feature>
<dbReference type="Pfam" id="PF00096">
    <property type="entry name" value="zf-C2H2"/>
    <property type="match status" value="1"/>
</dbReference>
<feature type="compositionally biased region" description="Acidic residues" evidence="2">
    <location>
        <begin position="432"/>
        <end position="442"/>
    </location>
</feature>
<feature type="compositionally biased region" description="Basic and acidic residues" evidence="2">
    <location>
        <begin position="570"/>
        <end position="583"/>
    </location>
</feature>
<dbReference type="Pfam" id="PF26082">
    <property type="entry name" value="zf-C2H2_AcuF"/>
    <property type="match status" value="1"/>
</dbReference>
<accession>A0AAE0LNE2</accession>
<dbReference type="InterPro" id="IPR058925">
    <property type="entry name" value="zf-C2H2_AcuF"/>
</dbReference>
<dbReference type="GO" id="GO:0008270">
    <property type="term" value="F:zinc ion binding"/>
    <property type="evidence" value="ECO:0007669"/>
    <property type="project" value="UniProtKB-KW"/>
</dbReference>
<dbReference type="SMART" id="SM00355">
    <property type="entry name" value="ZnF_C2H2"/>
    <property type="match status" value="5"/>
</dbReference>
<evidence type="ECO:0000256" key="1">
    <source>
        <dbReference type="PROSITE-ProRule" id="PRU00042"/>
    </source>
</evidence>
<evidence type="ECO:0000313" key="5">
    <source>
        <dbReference type="Proteomes" id="UP001278766"/>
    </source>
</evidence>
<evidence type="ECO:0000259" key="3">
    <source>
        <dbReference type="PROSITE" id="PS50157"/>
    </source>
</evidence>
<feature type="region of interest" description="Disordered" evidence="2">
    <location>
        <begin position="1039"/>
        <end position="1068"/>
    </location>
</feature>
<feature type="compositionally biased region" description="Basic and acidic residues" evidence="2">
    <location>
        <begin position="712"/>
        <end position="724"/>
    </location>
</feature>
<feature type="region of interest" description="Disordered" evidence="2">
    <location>
        <begin position="776"/>
        <end position="1027"/>
    </location>
</feature>
<feature type="compositionally biased region" description="Basic and acidic residues" evidence="2">
    <location>
        <begin position="691"/>
        <end position="703"/>
    </location>
</feature>
<dbReference type="PANTHER" id="PTHR35391:SF7">
    <property type="entry name" value="C2H2-TYPE DOMAIN-CONTAINING PROTEIN"/>
    <property type="match status" value="1"/>
</dbReference>
<feature type="compositionally biased region" description="Low complexity" evidence="2">
    <location>
        <begin position="455"/>
        <end position="477"/>
    </location>
</feature>
<gene>
    <name evidence="4" type="ORF">B0H64DRAFT_408339</name>
</gene>
<dbReference type="SUPFAM" id="SSF57667">
    <property type="entry name" value="beta-beta-alpha zinc fingers"/>
    <property type="match status" value="1"/>
</dbReference>
<feature type="compositionally biased region" description="Acidic residues" evidence="2">
    <location>
        <begin position="1048"/>
        <end position="1057"/>
    </location>
</feature>
<dbReference type="Proteomes" id="UP001278766">
    <property type="component" value="Unassembled WGS sequence"/>
</dbReference>
<evidence type="ECO:0000256" key="2">
    <source>
        <dbReference type="SAM" id="MobiDB-lite"/>
    </source>
</evidence>
<dbReference type="RefSeq" id="XP_062655400.1">
    <property type="nucleotide sequence ID" value="XM_062804638.1"/>
</dbReference>
<feature type="compositionally biased region" description="Basic and acidic residues" evidence="2">
    <location>
        <begin position="232"/>
        <end position="249"/>
    </location>
</feature>
<feature type="compositionally biased region" description="Basic and acidic residues" evidence="2">
    <location>
        <begin position="780"/>
        <end position="792"/>
    </location>
</feature>
<organism evidence="4 5">
    <name type="scientific">Chaetomium fimeti</name>
    <dbReference type="NCBI Taxonomy" id="1854472"/>
    <lineage>
        <taxon>Eukaryota</taxon>
        <taxon>Fungi</taxon>
        <taxon>Dikarya</taxon>
        <taxon>Ascomycota</taxon>
        <taxon>Pezizomycotina</taxon>
        <taxon>Sordariomycetes</taxon>
        <taxon>Sordariomycetidae</taxon>
        <taxon>Sordariales</taxon>
        <taxon>Chaetomiaceae</taxon>
        <taxon>Chaetomium</taxon>
    </lineage>
</organism>
<dbReference type="EMBL" id="JAUEPN010000008">
    <property type="protein sequence ID" value="KAK3291886.1"/>
    <property type="molecule type" value="Genomic_DNA"/>
</dbReference>
<feature type="compositionally biased region" description="Basic and acidic residues" evidence="2">
    <location>
        <begin position="502"/>
        <end position="512"/>
    </location>
</feature>
<dbReference type="AlphaFoldDB" id="A0AAE0LNE2"/>
<feature type="compositionally biased region" description="Acidic residues" evidence="2">
    <location>
        <begin position="816"/>
        <end position="825"/>
    </location>
</feature>
<feature type="compositionally biased region" description="Basic and acidic residues" evidence="2">
    <location>
        <begin position="978"/>
        <end position="990"/>
    </location>
</feature>
<feature type="region of interest" description="Disordered" evidence="2">
    <location>
        <begin position="425"/>
        <end position="724"/>
    </location>
</feature>
<feature type="compositionally biased region" description="Acidic residues" evidence="2">
    <location>
        <begin position="102"/>
        <end position="115"/>
    </location>
</feature>
<evidence type="ECO:0000313" key="4">
    <source>
        <dbReference type="EMBL" id="KAK3291886.1"/>
    </source>
</evidence>
<feature type="domain" description="C2H2-type" evidence="3">
    <location>
        <begin position="1137"/>
        <end position="1159"/>
    </location>
</feature>
<dbReference type="InterPro" id="IPR036236">
    <property type="entry name" value="Znf_C2H2_sf"/>
</dbReference>
<sequence>MEETIAVHVSRSLAAFRGLFEPTRVLNFPEPWIQRKIQDEQTKFKVWAGNIGAHKTGTGSLDYRLRDASPIKDQVIELLGELCDLLSQAIAIASGEKTPWDQLDDEEDVEDDDTDSPTTELGQIATEGVADVVDCLLRLSMTIRNPAPHDRFITYHLADTSYFEPFDIQHVQAKFSSVEPWLAERLGKATSRRRQYFRYRESHHVKLSQGVDDPDPTPKECNDTIASSIPTHLKDKGKQPTILEDDRSDAGASQTSYATSAADEGALRVPPLPEVAHEGPFQCPFCYVIIVATDRAAWKKHVYSDLRPYICLEKECTASNAEQEFSRRHEWMNHVQQNHWNTYPCLFGCTSIFSSPSRFKDHLANAHPDSVSQGGADALVKLAAQPLDIKEGIPCPICGDAEILTSANQYRRHVGRHQEQLSLFALPKSATDEDGEIESDDTADGRSLDLSFTRGEPASEGEAVEAASSNGSSNGVSRQSFSPRYTQSGSWALEGNEDAGDEALRRDRSRLDLEEDEIEITVRDRERPPSLPDGDKTRMSEPLDDTLPDEIDGNGRKGKQAEQISSGTGDDERHGATRSRVDQSPKPNRSRSDSEELSDLDEEERFILGDVNGHTERDFQEFIRPIRAERRGERSTFGEINEEDHEMMGRIIEGEAIEAVKPIAKRNAEADNQEKEPLPRGPSRLETNMDEIGRDESTERSEGGLDPAAPKPSREERYAKPRDPRFRGLEKLLLHVERQEKWSAEDKARKWPHTIEEVNREIEEIQRRAKLEIPWLAELDAGKRPLTEERSEPGPSSSKIDQRKRYNLGDVNSSDDTTDLDENEYQEYLHKRREERRQKRMASGSVNERAFVESEEEDNETAGRTIGGEGREFVKPISKGNSETDNRGKEPPRPDVPRLEASRYKTKSYKPTERLEREKRGGEGLRRAHLDSEQITENDDLGQRLEKDRQTDDKLRHAGAGARTKWFLGGREVTQELGKPEDQEKEEELRRRFHGAAKQAISALRGGNGDEIEQGEGQGAKEHSREGLDSAYIRLAGKAVEQHRRESDEGEEREEGEALAGYESPSEDVVQLGSPNMDELMGAVRDADERQRQQGLMEVNTTPKAPLHICKICSPPKAFTRGDHLRRHQLSHGIPPFTCEWCDKSFHRTDLLERHRERQ</sequence>
<dbReference type="Gene3D" id="3.30.160.60">
    <property type="entry name" value="Classic Zinc Finger"/>
    <property type="match status" value="1"/>
</dbReference>
<dbReference type="InterPro" id="IPR013087">
    <property type="entry name" value="Znf_C2H2_type"/>
</dbReference>
<feature type="compositionally biased region" description="Acidic residues" evidence="2">
    <location>
        <begin position="595"/>
        <end position="604"/>
    </location>
</feature>
<feature type="compositionally biased region" description="Polar residues" evidence="2">
    <location>
        <begin position="478"/>
        <end position="490"/>
    </location>
</feature>
<dbReference type="PANTHER" id="PTHR35391">
    <property type="entry name" value="C2H2-TYPE DOMAIN-CONTAINING PROTEIN-RELATED"/>
    <property type="match status" value="1"/>
</dbReference>
<feature type="compositionally biased region" description="Basic and acidic residues" evidence="2">
    <location>
        <begin position="520"/>
        <end position="541"/>
    </location>
</feature>
<feature type="region of interest" description="Disordered" evidence="2">
    <location>
        <begin position="207"/>
        <end position="264"/>
    </location>
</feature>
<keyword evidence="1" id="KW-0479">Metal-binding</keyword>
<keyword evidence="1" id="KW-0862">Zinc</keyword>
<feature type="region of interest" description="Disordered" evidence="2">
    <location>
        <begin position="101"/>
        <end position="120"/>
    </location>
</feature>
<keyword evidence="1" id="KW-0863">Zinc-finger</keyword>
<name>A0AAE0LNE2_9PEZI</name>
<dbReference type="PROSITE" id="PS50157">
    <property type="entry name" value="ZINC_FINGER_C2H2_2"/>
    <property type="match status" value="1"/>
</dbReference>
<keyword evidence="5" id="KW-1185">Reference proteome</keyword>
<reference evidence="4" key="2">
    <citation type="submission" date="2023-06" db="EMBL/GenBank/DDBJ databases">
        <authorList>
            <consortium name="Lawrence Berkeley National Laboratory"/>
            <person name="Haridas S."/>
            <person name="Hensen N."/>
            <person name="Bonometti L."/>
            <person name="Westerberg I."/>
            <person name="Brannstrom I.O."/>
            <person name="Guillou S."/>
            <person name="Cros-Aarteil S."/>
            <person name="Calhoun S."/>
            <person name="Kuo A."/>
            <person name="Mondo S."/>
            <person name="Pangilinan J."/>
            <person name="Riley R."/>
            <person name="Labutti K."/>
            <person name="Andreopoulos B."/>
            <person name="Lipzen A."/>
            <person name="Chen C."/>
            <person name="Yanf M."/>
            <person name="Daum C."/>
            <person name="Ng V."/>
            <person name="Clum A."/>
            <person name="Steindorff A."/>
            <person name="Ohm R."/>
            <person name="Martin F."/>
            <person name="Silar P."/>
            <person name="Natvig D."/>
            <person name="Lalanne C."/>
            <person name="Gautier V."/>
            <person name="Ament-Velasquez S.L."/>
            <person name="Kruys A."/>
            <person name="Hutchinson M.I."/>
            <person name="Powell A.J."/>
            <person name="Barry K."/>
            <person name="Miller A.N."/>
            <person name="Grigoriev I.V."/>
            <person name="Debuchy R."/>
            <person name="Gladieux P."/>
            <person name="Thoren M.H."/>
            <person name="Johannesson H."/>
        </authorList>
    </citation>
    <scope>NUCLEOTIDE SEQUENCE</scope>
    <source>
        <strain evidence="4">CBS 168.71</strain>
    </source>
</reference>
<feature type="compositionally biased region" description="Acidic residues" evidence="2">
    <location>
        <begin position="542"/>
        <end position="552"/>
    </location>
</feature>
<feature type="compositionally biased region" description="Basic residues" evidence="2">
    <location>
        <begin position="830"/>
        <end position="840"/>
    </location>
</feature>
<dbReference type="GeneID" id="87841586"/>
<proteinExistence type="predicted"/>
<reference evidence="4" key="1">
    <citation type="journal article" date="2023" name="Mol. Phylogenet. Evol.">
        <title>Genome-scale phylogeny and comparative genomics of the fungal order Sordariales.</title>
        <authorList>
            <person name="Hensen N."/>
            <person name="Bonometti L."/>
            <person name="Westerberg I."/>
            <person name="Brannstrom I.O."/>
            <person name="Guillou S."/>
            <person name="Cros-Aarteil S."/>
            <person name="Calhoun S."/>
            <person name="Haridas S."/>
            <person name="Kuo A."/>
            <person name="Mondo S."/>
            <person name="Pangilinan J."/>
            <person name="Riley R."/>
            <person name="LaButti K."/>
            <person name="Andreopoulos B."/>
            <person name="Lipzen A."/>
            <person name="Chen C."/>
            <person name="Yan M."/>
            <person name="Daum C."/>
            <person name="Ng V."/>
            <person name="Clum A."/>
            <person name="Steindorff A."/>
            <person name="Ohm R.A."/>
            <person name="Martin F."/>
            <person name="Silar P."/>
            <person name="Natvig D.O."/>
            <person name="Lalanne C."/>
            <person name="Gautier V."/>
            <person name="Ament-Velasquez S.L."/>
            <person name="Kruys A."/>
            <person name="Hutchinson M.I."/>
            <person name="Powell A.J."/>
            <person name="Barry K."/>
            <person name="Miller A.N."/>
            <person name="Grigoriev I.V."/>
            <person name="Debuchy R."/>
            <person name="Gladieux P."/>
            <person name="Hiltunen Thoren M."/>
            <person name="Johannesson H."/>
        </authorList>
    </citation>
    <scope>NUCLEOTIDE SEQUENCE</scope>
    <source>
        <strain evidence="4">CBS 168.71</strain>
    </source>
</reference>
<feature type="compositionally biased region" description="Basic and acidic residues" evidence="2">
    <location>
        <begin position="666"/>
        <end position="678"/>
    </location>
</feature>
<feature type="compositionally biased region" description="Basic and acidic residues" evidence="2">
    <location>
        <begin position="910"/>
        <end position="932"/>
    </location>
</feature>
<feature type="compositionally biased region" description="Basic and acidic residues" evidence="2">
    <location>
        <begin position="613"/>
        <end position="636"/>
    </location>
</feature>